<proteinExistence type="predicted"/>
<dbReference type="AlphaFoldDB" id="A0A8J3N8S4"/>
<dbReference type="EMBL" id="BNJK01000002">
    <property type="protein sequence ID" value="GHO99998.1"/>
    <property type="molecule type" value="Genomic_DNA"/>
</dbReference>
<sequence>MSAQWDETGDILDSLKSPGLKPLEVVFQFDSKDEQAIEEDAQVDAISRLAVKVKWA</sequence>
<keyword evidence="2" id="KW-1185">Reference proteome</keyword>
<gene>
    <name evidence="1" type="ORF">KSF_100460</name>
</gene>
<accession>A0A8J3N8S4</accession>
<name>A0A8J3N8S4_9CHLR</name>
<comment type="caution">
    <text evidence="1">The sequence shown here is derived from an EMBL/GenBank/DDBJ whole genome shotgun (WGS) entry which is preliminary data.</text>
</comment>
<reference evidence="1" key="1">
    <citation type="submission" date="2020-10" db="EMBL/GenBank/DDBJ databases">
        <title>Taxonomic study of unclassified bacteria belonging to the class Ktedonobacteria.</title>
        <authorList>
            <person name="Yabe S."/>
            <person name="Wang C.M."/>
            <person name="Zheng Y."/>
            <person name="Sakai Y."/>
            <person name="Cavaletti L."/>
            <person name="Monciardini P."/>
            <person name="Donadio S."/>
        </authorList>
    </citation>
    <scope>NUCLEOTIDE SEQUENCE</scope>
    <source>
        <strain evidence="1">ID150040</strain>
    </source>
</reference>
<evidence type="ECO:0000313" key="1">
    <source>
        <dbReference type="EMBL" id="GHO99998.1"/>
    </source>
</evidence>
<organism evidence="1 2">
    <name type="scientific">Reticulibacter mediterranei</name>
    <dbReference type="NCBI Taxonomy" id="2778369"/>
    <lineage>
        <taxon>Bacteria</taxon>
        <taxon>Bacillati</taxon>
        <taxon>Chloroflexota</taxon>
        <taxon>Ktedonobacteria</taxon>
        <taxon>Ktedonobacterales</taxon>
        <taxon>Reticulibacteraceae</taxon>
        <taxon>Reticulibacter</taxon>
    </lineage>
</organism>
<evidence type="ECO:0000313" key="2">
    <source>
        <dbReference type="Proteomes" id="UP000597444"/>
    </source>
</evidence>
<dbReference type="Proteomes" id="UP000597444">
    <property type="component" value="Unassembled WGS sequence"/>
</dbReference>
<protein>
    <submittedName>
        <fullName evidence="1">Uncharacterized protein</fullName>
    </submittedName>
</protein>